<feature type="domain" description="Helix-turn-helix" evidence="1">
    <location>
        <begin position="68"/>
        <end position="127"/>
    </location>
</feature>
<dbReference type="AlphaFoldDB" id="A0A151J2D0"/>
<proteinExistence type="predicted"/>
<dbReference type="Gene3D" id="3.40.1440.10">
    <property type="entry name" value="GIY-YIG endonuclease"/>
    <property type="match status" value="1"/>
</dbReference>
<dbReference type="CDD" id="cd10442">
    <property type="entry name" value="GIY-YIG_PLEs"/>
    <property type="match status" value="1"/>
</dbReference>
<dbReference type="EMBL" id="KQ980461">
    <property type="protein sequence ID" value="KYN15983.1"/>
    <property type="molecule type" value="Genomic_DNA"/>
</dbReference>
<sequence>YGLPKIHKPDTTLRIIISAIDISNSFHPCPQFTMEIGDGELNFLDVTIIKNNNTLEYDWYHKPTFSGRYLNFLSQHSLSQKRETIIGMVDRAFLLSVPKYHKKNLIFVVEILLNNDYPVDFIFNTINECLKSLVYNKTSKQKIMTETPAKDVKNSWFLVPFASKISDKFKDITKNLNVSMAFFSLNKLNCFIKTHKDPLPNMAKKHVVYKINCNNCDASYVGQTKRKLKTRITSEHRNDIRKSNNNHSVITEHRLEHGHNFDWENTEIVDSERFLYRRRISEMLHIKLQKNGLNLQSDTEFLHHAYISILDNLH</sequence>
<dbReference type="PANTHER" id="PTHR21301">
    <property type="entry name" value="REVERSE TRANSCRIPTASE"/>
    <property type="match status" value="1"/>
</dbReference>
<evidence type="ECO:0000313" key="2">
    <source>
        <dbReference type="EMBL" id="KYN15983.1"/>
    </source>
</evidence>
<feature type="non-terminal residue" evidence="2">
    <location>
        <position position="1"/>
    </location>
</feature>
<gene>
    <name evidence="2" type="ORF">ALC57_11780</name>
</gene>
<reference evidence="2 3" key="1">
    <citation type="submission" date="2015-09" db="EMBL/GenBank/DDBJ databases">
        <title>Trachymyrmex cornetzi WGS genome.</title>
        <authorList>
            <person name="Nygaard S."/>
            <person name="Hu H."/>
            <person name="Boomsma J."/>
            <person name="Zhang G."/>
        </authorList>
    </citation>
    <scope>NUCLEOTIDE SEQUENCE [LARGE SCALE GENOMIC DNA]</scope>
    <source>
        <strain evidence="2">Tcor2-1</strain>
        <tissue evidence="2">Whole body</tissue>
    </source>
</reference>
<dbReference type="SUPFAM" id="SSF82771">
    <property type="entry name" value="GIY-YIG endonuclease"/>
    <property type="match status" value="1"/>
</dbReference>
<dbReference type="InterPro" id="IPR035901">
    <property type="entry name" value="GIY-YIG_endonuc_sf"/>
</dbReference>
<dbReference type="InterPro" id="IPR058912">
    <property type="entry name" value="HTH_animal"/>
</dbReference>
<accession>A0A151J2D0</accession>
<evidence type="ECO:0000259" key="1">
    <source>
        <dbReference type="Pfam" id="PF26215"/>
    </source>
</evidence>
<dbReference type="Pfam" id="PF26215">
    <property type="entry name" value="HTH_animal"/>
    <property type="match status" value="1"/>
</dbReference>
<keyword evidence="3" id="KW-1185">Reference proteome</keyword>
<dbReference type="Proteomes" id="UP000078492">
    <property type="component" value="Unassembled WGS sequence"/>
</dbReference>
<evidence type="ECO:0000313" key="3">
    <source>
        <dbReference type="Proteomes" id="UP000078492"/>
    </source>
</evidence>
<organism evidence="2 3">
    <name type="scientific">Trachymyrmex cornetzi</name>
    <dbReference type="NCBI Taxonomy" id="471704"/>
    <lineage>
        <taxon>Eukaryota</taxon>
        <taxon>Metazoa</taxon>
        <taxon>Ecdysozoa</taxon>
        <taxon>Arthropoda</taxon>
        <taxon>Hexapoda</taxon>
        <taxon>Insecta</taxon>
        <taxon>Pterygota</taxon>
        <taxon>Neoptera</taxon>
        <taxon>Endopterygota</taxon>
        <taxon>Hymenoptera</taxon>
        <taxon>Apocrita</taxon>
        <taxon>Aculeata</taxon>
        <taxon>Formicoidea</taxon>
        <taxon>Formicidae</taxon>
        <taxon>Myrmicinae</taxon>
        <taxon>Trachymyrmex</taxon>
    </lineage>
</organism>
<dbReference type="PANTHER" id="PTHR21301:SF10">
    <property type="entry name" value="REVERSE TRANSCRIPTASE DOMAIN-CONTAINING PROTEIN"/>
    <property type="match status" value="1"/>
</dbReference>
<protein>
    <recommendedName>
        <fullName evidence="1">Helix-turn-helix domain-containing protein</fullName>
    </recommendedName>
</protein>
<name>A0A151J2D0_9HYME</name>